<dbReference type="Gene3D" id="3.40.390.70">
    <property type="match status" value="1"/>
</dbReference>
<dbReference type="InterPro" id="IPR030890">
    <property type="entry name" value="LP_HExxH_w_TonB"/>
</dbReference>
<reference evidence="4" key="1">
    <citation type="submission" date="2019-03" db="EMBL/GenBank/DDBJ databases">
        <title>Single cell metagenomics reveals metabolic interactions within the superorganism composed of flagellate Streblomastix strix and complex community of Bacteroidetes bacteria on its surface.</title>
        <authorList>
            <person name="Treitli S.C."/>
            <person name="Kolisko M."/>
            <person name="Husnik F."/>
            <person name="Keeling P."/>
            <person name="Hampl V."/>
        </authorList>
    </citation>
    <scope>NUCLEOTIDE SEQUENCE</scope>
    <source>
        <strain evidence="4">STM</strain>
    </source>
</reference>
<dbReference type="Pfam" id="PF15890">
    <property type="entry name" value="Peptidase_Mx1"/>
    <property type="match status" value="1"/>
</dbReference>
<dbReference type="EMBL" id="SNRY01000005">
    <property type="protein sequence ID" value="KAA6352118.1"/>
    <property type="molecule type" value="Genomic_DNA"/>
</dbReference>
<dbReference type="PROSITE" id="PS51257">
    <property type="entry name" value="PROKAR_LIPOPROTEIN"/>
    <property type="match status" value="1"/>
</dbReference>
<evidence type="ECO:0008006" key="5">
    <source>
        <dbReference type="Google" id="ProtNLM"/>
    </source>
</evidence>
<dbReference type="EMBL" id="SNRY01000005">
    <property type="protein sequence ID" value="KAA6352128.1"/>
    <property type="molecule type" value="Genomic_DNA"/>
</dbReference>
<proteinExistence type="predicted"/>
<name>A0A5J4T211_9ZZZZ</name>
<accession>A0A5J4T211</accession>
<protein>
    <recommendedName>
        <fullName evidence="5">Substrate import-associated zinc metallohydrolase lipoprotein</fullName>
    </recommendedName>
</protein>
<evidence type="ECO:0000313" key="2">
    <source>
        <dbReference type="EMBL" id="KAA6351517.1"/>
    </source>
</evidence>
<comment type="caution">
    <text evidence="4">The sequence shown here is derived from an EMBL/GenBank/DDBJ whole genome shotgun (WGS) entry which is preliminary data.</text>
</comment>
<gene>
    <name evidence="3" type="ORF">EZS27_000530</name>
    <name evidence="4" type="ORF">EZS27_000540</name>
    <name evidence="1" type="ORF">EZS27_001125</name>
    <name evidence="2" type="ORF">EZS27_001181</name>
</gene>
<organism evidence="4">
    <name type="scientific">termite gut metagenome</name>
    <dbReference type="NCBI Taxonomy" id="433724"/>
    <lineage>
        <taxon>unclassified sequences</taxon>
        <taxon>metagenomes</taxon>
        <taxon>organismal metagenomes</taxon>
    </lineage>
</organism>
<evidence type="ECO:0000313" key="1">
    <source>
        <dbReference type="EMBL" id="KAA6351461.1"/>
    </source>
</evidence>
<dbReference type="AlphaFoldDB" id="A0A5J4T211"/>
<sequence>MRKIKKIAGYFVFLFFGMNGVLSSCANDEPDEKSIFDTDPVERNEFDTWLLYNYVYPYNIQVKYRFDTYEADRQYNVVPADYATSVRMAKIVKHLWIESYEEVAGLEFIRANAPRILHFIGSLQYNPQEGTVTLGVAEGGIKITLTFVNSLDATNLEMMNYYYFNTMHHEFAHILQQKNPPPTEFNEFSSRYYSPTTWFNRENYTLMGFVSAYAGSEPNEDFVEAIARYLTMTQATWDAILATGDGYADSAATMTGKEIILRKLDLVREYMRVIWGVDLDRLREVVRRRSAELPYLDLEDITVN</sequence>
<dbReference type="EMBL" id="SNRY01000013">
    <property type="protein sequence ID" value="KAA6351461.1"/>
    <property type="molecule type" value="Genomic_DNA"/>
</dbReference>
<dbReference type="EMBL" id="SNRY01000013">
    <property type="protein sequence ID" value="KAA6351517.1"/>
    <property type="molecule type" value="Genomic_DNA"/>
</dbReference>
<evidence type="ECO:0000313" key="3">
    <source>
        <dbReference type="EMBL" id="KAA6352118.1"/>
    </source>
</evidence>
<evidence type="ECO:0000313" key="4">
    <source>
        <dbReference type="EMBL" id="KAA6352128.1"/>
    </source>
</evidence>
<dbReference type="NCBIfam" id="TIGR04549">
    <property type="entry name" value="LP_HExxH_w_tonB"/>
    <property type="match status" value="1"/>
</dbReference>